<dbReference type="Gene3D" id="3.40.50.1110">
    <property type="entry name" value="SGNH hydrolase"/>
    <property type="match status" value="1"/>
</dbReference>
<evidence type="ECO:0000313" key="2">
    <source>
        <dbReference type="EMBL" id="PII36084.1"/>
    </source>
</evidence>
<accession>A0A2G7T838</accession>
<evidence type="ECO:0000259" key="1">
    <source>
        <dbReference type="Pfam" id="PF13472"/>
    </source>
</evidence>
<dbReference type="InterPro" id="IPR013830">
    <property type="entry name" value="SGNH_hydro"/>
</dbReference>
<dbReference type="Pfam" id="PF13472">
    <property type="entry name" value="Lipase_GDSL_2"/>
    <property type="match status" value="1"/>
</dbReference>
<gene>
    <name evidence="2" type="ORF">CTI11_09685</name>
</gene>
<dbReference type="InterPro" id="IPR036514">
    <property type="entry name" value="SGNH_hydro_sf"/>
</dbReference>
<name>A0A2G7T838_9FLAO</name>
<dbReference type="AlphaFoldDB" id="A0A2G7T838"/>
<dbReference type="EMBL" id="PEKC01000026">
    <property type="protein sequence ID" value="PII36084.1"/>
    <property type="molecule type" value="Genomic_DNA"/>
</dbReference>
<protein>
    <recommendedName>
        <fullName evidence="1">SGNH hydrolase-type esterase domain-containing protein</fullName>
    </recommendedName>
</protein>
<reference evidence="2" key="1">
    <citation type="submission" date="2017-10" db="EMBL/GenBank/DDBJ databases">
        <title>Chryseobacterium sp. B5 is a hydrocarbonoclastic and plant growth promoting bacterium.</title>
        <authorList>
            <person name="Thijs S."/>
            <person name="Gkorezis P."/>
            <person name="Van Hamme J."/>
        </authorList>
    </citation>
    <scope>NUCLEOTIDE SEQUENCE</scope>
    <source>
        <strain evidence="2">B5</strain>
    </source>
</reference>
<proteinExistence type="predicted"/>
<organism evidence="2">
    <name type="scientific">Chryseobacterium sp. B5</name>
    <dbReference type="NCBI Taxonomy" id="2050562"/>
    <lineage>
        <taxon>Bacteria</taxon>
        <taxon>Pseudomonadati</taxon>
        <taxon>Bacteroidota</taxon>
        <taxon>Flavobacteriia</taxon>
        <taxon>Flavobacteriales</taxon>
        <taxon>Weeksellaceae</taxon>
        <taxon>Chryseobacterium group</taxon>
        <taxon>Chryseobacterium</taxon>
    </lineage>
</organism>
<feature type="domain" description="SGNH hydrolase-type esterase" evidence="1">
    <location>
        <begin position="24"/>
        <end position="175"/>
    </location>
</feature>
<comment type="caution">
    <text evidence="2">The sequence shown here is derived from an EMBL/GenBank/DDBJ whole genome shotgun (WGS) entry which is preliminary data.</text>
</comment>
<sequence>MDWLQKLLCRLFGYRCPLSIELNGDSILNGYGVDITPVQRIQAARPWWTLDDRCINGLRLQKLMLTFADVPHNSRVTVIALGANDGFGLVPPDEYRADLLEAVRISRECGSTPVFTGLPGMPLGRFPVEWTDNLDALNAVMHDIATQQGIPHAGWDADFRGDEDLNPDGVHRTQAASDRLAQLLIQTIDGLPR</sequence>
<dbReference type="GO" id="GO:0016788">
    <property type="term" value="F:hydrolase activity, acting on ester bonds"/>
    <property type="evidence" value="ECO:0007669"/>
    <property type="project" value="UniProtKB-ARBA"/>
</dbReference>
<dbReference type="SUPFAM" id="SSF52266">
    <property type="entry name" value="SGNH hydrolase"/>
    <property type="match status" value="1"/>
</dbReference>